<organism evidence="6 7">
    <name type="scientific">Cryptolaemus montrouzieri</name>
    <dbReference type="NCBI Taxonomy" id="559131"/>
    <lineage>
        <taxon>Eukaryota</taxon>
        <taxon>Metazoa</taxon>
        <taxon>Ecdysozoa</taxon>
        <taxon>Arthropoda</taxon>
        <taxon>Hexapoda</taxon>
        <taxon>Insecta</taxon>
        <taxon>Pterygota</taxon>
        <taxon>Neoptera</taxon>
        <taxon>Endopterygota</taxon>
        <taxon>Coleoptera</taxon>
        <taxon>Polyphaga</taxon>
        <taxon>Cucujiformia</taxon>
        <taxon>Coccinelloidea</taxon>
        <taxon>Coccinellidae</taxon>
        <taxon>Scymninae</taxon>
        <taxon>Scymnini</taxon>
        <taxon>Cryptolaemus</taxon>
    </lineage>
</organism>
<dbReference type="SUPFAM" id="SSF48019">
    <property type="entry name" value="post-AAA+ oligomerization domain-like"/>
    <property type="match status" value="1"/>
</dbReference>
<feature type="region of interest" description="Disordered" evidence="4">
    <location>
        <begin position="45"/>
        <end position="79"/>
    </location>
</feature>
<dbReference type="SMART" id="SM00382">
    <property type="entry name" value="AAA"/>
    <property type="match status" value="1"/>
</dbReference>
<keyword evidence="7" id="KW-1185">Reference proteome</keyword>
<dbReference type="FunFam" id="1.20.272.10:FF:000001">
    <property type="entry name" value="Putative AAA family ATPase"/>
    <property type="match status" value="1"/>
</dbReference>
<dbReference type="Gene3D" id="1.10.8.60">
    <property type="match status" value="1"/>
</dbReference>
<dbReference type="PANTHER" id="PTHR13779:SF7">
    <property type="entry name" value="ATPASE WRNIP1"/>
    <property type="match status" value="1"/>
</dbReference>
<protein>
    <recommendedName>
        <fullName evidence="5">AAA+ ATPase domain-containing protein</fullName>
    </recommendedName>
</protein>
<dbReference type="Pfam" id="PF00004">
    <property type="entry name" value="AAA"/>
    <property type="match status" value="1"/>
</dbReference>
<dbReference type="Gene3D" id="1.20.272.10">
    <property type="match status" value="1"/>
</dbReference>
<dbReference type="EMBL" id="JABFTP020000062">
    <property type="protein sequence ID" value="KAL3273246.1"/>
    <property type="molecule type" value="Genomic_DNA"/>
</dbReference>
<evidence type="ECO:0000256" key="4">
    <source>
        <dbReference type="SAM" id="MobiDB-lite"/>
    </source>
</evidence>
<feature type="domain" description="AAA+ ATPase" evidence="5">
    <location>
        <begin position="113"/>
        <end position="235"/>
    </location>
</feature>
<evidence type="ECO:0000256" key="3">
    <source>
        <dbReference type="ARBA" id="ARBA00022840"/>
    </source>
</evidence>
<proteinExistence type="inferred from homology"/>
<dbReference type="InterPro" id="IPR003959">
    <property type="entry name" value="ATPase_AAA_core"/>
</dbReference>
<dbReference type="PANTHER" id="PTHR13779">
    <property type="entry name" value="WERNER HELICASE-INTERACTING PROTEIN 1 FAMILY MEMBER"/>
    <property type="match status" value="1"/>
</dbReference>
<dbReference type="GO" id="GO:0005524">
    <property type="term" value="F:ATP binding"/>
    <property type="evidence" value="ECO:0007669"/>
    <property type="project" value="UniProtKB-KW"/>
</dbReference>
<evidence type="ECO:0000259" key="5">
    <source>
        <dbReference type="SMART" id="SM00382"/>
    </source>
</evidence>
<evidence type="ECO:0000313" key="6">
    <source>
        <dbReference type="EMBL" id="KAL3273246.1"/>
    </source>
</evidence>
<evidence type="ECO:0000313" key="7">
    <source>
        <dbReference type="Proteomes" id="UP001516400"/>
    </source>
</evidence>
<dbReference type="Proteomes" id="UP001516400">
    <property type="component" value="Unassembled WGS sequence"/>
</dbReference>
<dbReference type="InterPro" id="IPR021886">
    <property type="entry name" value="MgsA_C"/>
</dbReference>
<dbReference type="InterPro" id="IPR008921">
    <property type="entry name" value="DNA_pol3_clamp-load_cplx_C"/>
</dbReference>
<dbReference type="InterPro" id="IPR027417">
    <property type="entry name" value="P-loop_NTPase"/>
</dbReference>
<comment type="caution">
    <text evidence="6">The sequence shown here is derived from an EMBL/GenBank/DDBJ whole genome shotgun (WGS) entry which is preliminary data.</text>
</comment>
<feature type="compositionally biased region" description="Basic residues" evidence="4">
    <location>
        <begin position="58"/>
        <end position="67"/>
    </location>
</feature>
<gene>
    <name evidence="6" type="ORF">HHI36_014700</name>
</gene>
<dbReference type="InterPro" id="IPR032423">
    <property type="entry name" value="AAA_assoc_2"/>
</dbReference>
<sequence length="482" mass="53504">MPSTTMSDKAESSTCPVCSKTYPIGEIEAHANKCIFLNSEASPAKRKRSVSPSDSIHSHHRHDRKKSPALNGSDPANIPLSKQVIPKKIEDFVGQQHVLGENSMLYTLLKQGDIPNMIIWGPSGSGKTSLASIIKHICRSEPEKLIYHSLNAAQCGVKEFQTLATQAANDFKNGKKTVLFMDEIHKFNKKQQDVFLGPVEQGEVVLIGATTENPSFELNKALLSRCRLIVFEKLSSSDVDKVLKKAAEVLGIDVFSKGEKNEFQENRTYIEEAALEWLGDTCNGDARIALNNFEMIQKYFNHEGKVITYYDVKEGVKRSHLIHDKRGEEHYNLISAMHKSIRGSDPDATLYWLTRMIMGGENPIFIARRLIRAASEDIGEADPQALQLAVSTMHGCQMLGMPEADVLLAQCAVYLAKAPKSRKIDSALGKAKCCIAEQQGSQPNVPMHLRNASNKLMRDLGYGKPGDYAGFMPEELKGHKFF</sequence>
<evidence type="ECO:0000256" key="1">
    <source>
        <dbReference type="ARBA" id="ARBA00008959"/>
    </source>
</evidence>
<name>A0ABD2N3C6_9CUCU</name>
<dbReference type="Pfam" id="PF12002">
    <property type="entry name" value="MgsA_C"/>
    <property type="match status" value="1"/>
</dbReference>
<dbReference type="InterPro" id="IPR051314">
    <property type="entry name" value="AAA_ATPase_RarA/MGS1/WRNIP1"/>
</dbReference>
<evidence type="ECO:0000256" key="2">
    <source>
        <dbReference type="ARBA" id="ARBA00022741"/>
    </source>
</evidence>
<keyword evidence="3" id="KW-0067">ATP-binding</keyword>
<dbReference type="Pfam" id="PF16193">
    <property type="entry name" value="AAA_assoc_2"/>
    <property type="match status" value="1"/>
</dbReference>
<dbReference type="Gene3D" id="3.40.50.300">
    <property type="entry name" value="P-loop containing nucleotide triphosphate hydrolases"/>
    <property type="match status" value="1"/>
</dbReference>
<dbReference type="Gene3D" id="1.10.3710.10">
    <property type="entry name" value="DNA polymerase III clamp loader subunits, C-terminal domain"/>
    <property type="match status" value="1"/>
</dbReference>
<dbReference type="SUPFAM" id="SSF52540">
    <property type="entry name" value="P-loop containing nucleoside triphosphate hydrolases"/>
    <property type="match status" value="1"/>
</dbReference>
<dbReference type="CDD" id="cd18139">
    <property type="entry name" value="HLD_clamp_RarA"/>
    <property type="match status" value="1"/>
</dbReference>
<comment type="similarity">
    <text evidence="1">Belongs to the AAA ATPase family. RarA/MGS1/WRNIP1 subfamily.</text>
</comment>
<dbReference type="InterPro" id="IPR003593">
    <property type="entry name" value="AAA+_ATPase"/>
</dbReference>
<keyword evidence="2" id="KW-0547">Nucleotide-binding</keyword>
<dbReference type="AlphaFoldDB" id="A0ABD2N3C6"/>
<dbReference type="CDD" id="cd00009">
    <property type="entry name" value="AAA"/>
    <property type="match status" value="1"/>
</dbReference>
<accession>A0ABD2N3C6</accession>
<reference evidence="6 7" key="1">
    <citation type="journal article" date="2021" name="BMC Biol.">
        <title>Horizontally acquired antibacterial genes associated with adaptive radiation of ladybird beetles.</title>
        <authorList>
            <person name="Li H.S."/>
            <person name="Tang X.F."/>
            <person name="Huang Y.H."/>
            <person name="Xu Z.Y."/>
            <person name="Chen M.L."/>
            <person name="Du X.Y."/>
            <person name="Qiu B.Y."/>
            <person name="Chen P.T."/>
            <person name="Zhang W."/>
            <person name="Slipinski A."/>
            <person name="Escalona H.E."/>
            <person name="Waterhouse R.M."/>
            <person name="Zwick A."/>
            <person name="Pang H."/>
        </authorList>
    </citation>
    <scope>NUCLEOTIDE SEQUENCE [LARGE SCALE GENOMIC DNA]</scope>
    <source>
        <strain evidence="6">SYSU2018</strain>
    </source>
</reference>